<comment type="caution">
    <text evidence="1">The sequence shown here is derived from an EMBL/GenBank/DDBJ whole genome shotgun (WGS) entry which is preliminary data.</text>
</comment>
<dbReference type="AlphaFoldDB" id="A0A2N5IVH7"/>
<dbReference type="RefSeq" id="WP_101623272.1">
    <property type="nucleotide sequence ID" value="NZ_NMWT01000038.1"/>
</dbReference>
<keyword evidence="2" id="KW-1185">Reference proteome</keyword>
<name>A0A2N5IVH7_9BIFI</name>
<dbReference type="EMBL" id="NMWT01000038">
    <property type="protein sequence ID" value="PLS25965.1"/>
    <property type="molecule type" value="Genomic_DNA"/>
</dbReference>
<protein>
    <submittedName>
        <fullName evidence="1">Uncharacterized protein</fullName>
    </submittedName>
</protein>
<dbReference type="Proteomes" id="UP000235034">
    <property type="component" value="Unassembled WGS sequence"/>
</dbReference>
<gene>
    <name evidence="1" type="ORF">Uis4E_2223</name>
</gene>
<proteinExistence type="predicted"/>
<evidence type="ECO:0000313" key="1">
    <source>
        <dbReference type="EMBL" id="PLS25965.1"/>
    </source>
</evidence>
<sequence length="196" mass="20841">MEPLATLEDLDAYKVDYSAVGADMAGRLLSSVSAAIRDAAGGPISRCDVTVTIPSEASRKLDLPCRPVNRVTHVLVDGEETDDWTLLGSSLYRDVMWGPPNGIPLPVTVTMSIGQDPVPEDIVRLACSMVAAGLHQQAEGGPGANVGKAYERVDDFQIGYQQGTATVIDATELPEATKRSLRARFGIRGISVGVFK</sequence>
<evidence type="ECO:0000313" key="2">
    <source>
        <dbReference type="Proteomes" id="UP000235034"/>
    </source>
</evidence>
<organism evidence="1 2">
    <name type="scientific">Bifidobacterium parmae</name>
    <dbReference type="NCBI Taxonomy" id="361854"/>
    <lineage>
        <taxon>Bacteria</taxon>
        <taxon>Bacillati</taxon>
        <taxon>Actinomycetota</taxon>
        <taxon>Actinomycetes</taxon>
        <taxon>Bifidobacteriales</taxon>
        <taxon>Bifidobacteriaceae</taxon>
        <taxon>Bifidobacterium</taxon>
    </lineage>
</organism>
<reference evidence="1 2" key="1">
    <citation type="submission" date="2017-07" db="EMBL/GenBank/DDBJ databases">
        <title>Bifidobacterium novel species.</title>
        <authorList>
            <person name="Lugli G.A."/>
            <person name="Milani C."/>
            <person name="Duranti S."/>
            <person name="Mangifesta M."/>
        </authorList>
    </citation>
    <scope>NUCLEOTIDE SEQUENCE [LARGE SCALE GENOMIC DNA]</scope>
    <source>
        <strain evidence="1 2">77</strain>
    </source>
</reference>
<accession>A0A2N5IVH7</accession>
<dbReference type="OrthoDB" id="3628853at2"/>